<protein>
    <submittedName>
        <fullName evidence="2">Uncharacterized protein</fullName>
    </submittedName>
</protein>
<feature type="compositionally biased region" description="Basic and acidic residues" evidence="1">
    <location>
        <begin position="384"/>
        <end position="393"/>
    </location>
</feature>
<feature type="region of interest" description="Disordered" evidence="1">
    <location>
        <begin position="640"/>
        <end position="662"/>
    </location>
</feature>
<comment type="caution">
    <text evidence="2">The sequence shown here is derived from an EMBL/GenBank/DDBJ whole genome shotgun (WGS) entry which is preliminary data.</text>
</comment>
<evidence type="ECO:0000313" key="2">
    <source>
        <dbReference type="EMBL" id="KAJ4479756.1"/>
    </source>
</evidence>
<sequence>MIKTNKPKSSVLRHRKTLARGRCNHRLPGVRHVLHPKAGASNEAAEVFPIFCGRSAEGLRVCTALRVDAQLGKAGISDRLIMADLSLSVTQLQALHTLLLLQGSNLPDDLKSLPASLQAQLALNFSAPSFPTPSPSPEKLPRTGSISLARARLRPPWLFSQPRATCEVGTQVEDPALALESFSRPSSPASSAGYGAGSEVEEDLGGDSAPNLAHDRTPDRAHDSAPNLAHDRTPNRTPNHTHDRTPDRAHDSAPNLAHDRTPNRTPNHTHDRTPDRTHDSAPNLAHGSAPNLAHDRTPNRTPNCAHDSAPNRTPDRTHDCTPDRTPDRAHDRTPNRTPNRAPNRPHDFAPNRTHDFAPNRARNFAPNCAHNPAYDSTPNRARNPFHDSTHASDPDSIYDDAHGTPSCDPGCGSIREAAHRSAQDTGCNSAHSSSQEAAREAAYDCRGHVSTPSRSHISDRESSYEHPRNSSQASVYSSTHARYLCDSQDTAQDPALKSNEAFPNDQGEAEEGLLLANTIFPSPSEADDESLLDHDTLLADSHQQDADDPNPLLDELLEELLNDNRHYQEKMILCSDLDAAILSLLEDEGSRPLVNSPTCQTGFSPSHFATSNEDPGSRKRRRLRDSLGEEVPVEVVEPRVAQANPFDPRPDCNRNGASASRKRPRVNHLLNLDFGEEEEQLGGEEENTGPQFLYEASDRPHAPPKEVTDASLGLMLRLTGGAGWGTDVWAEDIRRIVACVDWEEASGALSSYSLLHLAQRCSRAEKIDTGATFIRMIYELFLAAKVNSILHENSKDGAPLSSAYPAITSVVREGISRNNMHNWLNAGSRWGRLASAGSVYLLLIIAGQPGLAAKLRSKAVSSTILFALCNDLRWPDNMLSTSFVTDRLVPAISKLQKLIPLQIPTLYSPTVQKRRNVPEILLCQDLVTSDRYFDSFHQRASFNLDRQQEIWEPILSFLPEEGEDPISFNELGTRYLTQSSGFEDFEASELGLESDSDYLKKVEEFSTLENQFASTYVGNSEEGTILQLKSWFREDSIPKSNPFPAKISSRKTWTEEKRAAASKAISPENLEELAEKLMDRYDKVSGKIRKNQKWLKVPQHLIAG</sequence>
<feature type="compositionally biased region" description="Polar residues" evidence="1">
    <location>
        <begin position="599"/>
        <end position="614"/>
    </location>
</feature>
<evidence type="ECO:0000313" key="3">
    <source>
        <dbReference type="Proteomes" id="UP001150238"/>
    </source>
</evidence>
<feature type="region of interest" description="Disordered" evidence="1">
    <location>
        <begin position="599"/>
        <end position="621"/>
    </location>
</feature>
<evidence type="ECO:0000256" key="1">
    <source>
        <dbReference type="SAM" id="MobiDB-lite"/>
    </source>
</evidence>
<dbReference type="Proteomes" id="UP001150238">
    <property type="component" value="Unassembled WGS sequence"/>
</dbReference>
<feature type="compositionally biased region" description="Basic and acidic residues" evidence="1">
    <location>
        <begin position="313"/>
        <end position="334"/>
    </location>
</feature>
<feature type="compositionally biased region" description="Basic and acidic residues" evidence="1">
    <location>
        <begin position="456"/>
        <end position="468"/>
    </location>
</feature>
<feature type="region of interest" description="Disordered" evidence="1">
    <location>
        <begin position="438"/>
        <end position="477"/>
    </location>
</feature>
<gene>
    <name evidence="2" type="ORF">C8J55DRAFT_489390</name>
</gene>
<feature type="region of interest" description="Disordered" evidence="1">
    <location>
        <begin position="181"/>
        <end position="401"/>
    </location>
</feature>
<accession>A0A9W9ADZ6</accession>
<organism evidence="2 3">
    <name type="scientific">Lentinula lateritia</name>
    <dbReference type="NCBI Taxonomy" id="40482"/>
    <lineage>
        <taxon>Eukaryota</taxon>
        <taxon>Fungi</taxon>
        <taxon>Dikarya</taxon>
        <taxon>Basidiomycota</taxon>
        <taxon>Agaricomycotina</taxon>
        <taxon>Agaricomycetes</taxon>
        <taxon>Agaricomycetidae</taxon>
        <taxon>Agaricales</taxon>
        <taxon>Marasmiineae</taxon>
        <taxon>Omphalotaceae</taxon>
        <taxon>Lentinula</taxon>
    </lineage>
</organism>
<feature type="compositionally biased region" description="Basic and acidic residues" evidence="1">
    <location>
        <begin position="344"/>
        <end position="357"/>
    </location>
</feature>
<name>A0A9W9ADZ6_9AGAR</name>
<dbReference type="EMBL" id="JANVFS010000016">
    <property type="protein sequence ID" value="KAJ4479756.1"/>
    <property type="molecule type" value="Genomic_DNA"/>
</dbReference>
<proteinExistence type="predicted"/>
<feature type="compositionally biased region" description="Low complexity" evidence="1">
    <location>
        <begin position="181"/>
        <end position="193"/>
    </location>
</feature>
<feature type="compositionally biased region" description="Basic and acidic residues" evidence="1">
    <location>
        <begin position="213"/>
        <end position="279"/>
    </location>
</feature>
<feature type="compositionally biased region" description="Basic and acidic residues" evidence="1">
    <location>
        <begin position="438"/>
        <end position="447"/>
    </location>
</feature>
<reference evidence="2" key="2">
    <citation type="journal article" date="2023" name="Proc. Natl. Acad. Sci. U.S.A.">
        <title>A global phylogenomic analysis of the shiitake genus Lentinula.</title>
        <authorList>
            <person name="Sierra-Patev S."/>
            <person name="Min B."/>
            <person name="Naranjo-Ortiz M."/>
            <person name="Looney B."/>
            <person name="Konkel Z."/>
            <person name="Slot J.C."/>
            <person name="Sakamoto Y."/>
            <person name="Steenwyk J.L."/>
            <person name="Rokas A."/>
            <person name="Carro J."/>
            <person name="Camarero S."/>
            <person name="Ferreira P."/>
            <person name="Molpeceres G."/>
            <person name="Ruiz-Duenas F.J."/>
            <person name="Serrano A."/>
            <person name="Henrissat B."/>
            <person name="Drula E."/>
            <person name="Hughes K.W."/>
            <person name="Mata J.L."/>
            <person name="Ishikawa N.K."/>
            <person name="Vargas-Isla R."/>
            <person name="Ushijima S."/>
            <person name="Smith C.A."/>
            <person name="Donoghue J."/>
            <person name="Ahrendt S."/>
            <person name="Andreopoulos W."/>
            <person name="He G."/>
            <person name="LaButti K."/>
            <person name="Lipzen A."/>
            <person name="Ng V."/>
            <person name="Riley R."/>
            <person name="Sandor L."/>
            <person name="Barry K."/>
            <person name="Martinez A.T."/>
            <person name="Xiao Y."/>
            <person name="Gibbons J.G."/>
            <person name="Terashima K."/>
            <person name="Grigoriev I.V."/>
            <person name="Hibbett D."/>
        </authorList>
    </citation>
    <scope>NUCLEOTIDE SEQUENCE</scope>
    <source>
        <strain evidence="2">Sp2 HRB7682 ss15</strain>
    </source>
</reference>
<dbReference type="AlphaFoldDB" id="A0A9W9ADZ6"/>
<reference evidence="2" key="1">
    <citation type="submission" date="2022-08" db="EMBL/GenBank/DDBJ databases">
        <authorList>
            <consortium name="DOE Joint Genome Institute"/>
            <person name="Min B."/>
            <person name="Riley R."/>
            <person name="Sierra-Patev S."/>
            <person name="Naranjo-Ortiz M."/>
            <person name="Looney B."/>
            <person name="Konkel Z."/>
            <person name="Slot J.C."/>
            <person name="Sakamoto Y."/>
            <person name="Steenwyk J.L."/>
            <person name="Rokas A."/>
            <person name="Carro J."/>
            <person name="Camarero S."/>
            <person name="Ferreira P."/>
            <person name="Molpeceres G."/>
            <person name="Ruiz-Duenas F.J."/>
            <person name="Serrano A."/>
            <person name="Henrissat B."/>
            <person name="Drula E."/>
            <person name="Hughes K.W."/>
            <person name="Mata J.L."/>
            <person name="Ishikawa N.K."/>
            <person name="Vargas-Isla R."/>
            <person name="Ushijima S."/>
            <person name="Smith C.A."/>
            <person name="Ahrendt S."/>
            <person name="Andreopoulos W."/>
            <person name="He G."/>
            <person name="Labutti K."/>
            <person name="Lipzen A."/>
            <person name="Ng V."/>
            <person name="Sandor L."/>
            <person name="Barry K."/>
            <person name="Martinez A.T."/>
            <person name="Xiao Y."/>
            <person name="Gibbons J.G."/>
            <person name="Terashima K."/>
            <person name="Hibbett D.S."/>
            <person name="Grigoriev I.V."/>
        </authorList>
    </citation>
    <scope>NUCLEOTIDE SEQUENCE</scope>
    <source>
        <strain evidence="2">Sp2 HRB7682 ss15</strain>
    </source>
</reference>